<dbReference type="AlphaFoldDB" id="A0A098E668"/>
<gene>
    <name evidence="2" type="ORF">OT_ostta14g02730</name>
</gene>
<dbReference type="InParanoid" id="A0A098E668"/>
<name>A0A098E668_OSTTA</name>
<sequence length="210" mass="22366">MIALAKKQCEERKAAREREEAADRERERKAFEDRGATYEARRKPGDAVESPSASASVSERRKPVKARRPGASPLGEGATANPNAFAGFAALTRRDATKPMEDASRASVFSRLSGAPATAAGEETKDASTKSAKPSSAFPALATTTTEVAAKPAGFGFFAPPPELTKDNVDTQRTIKQKKTIDDENERNANATRSSKKMPTALAVELGLDA</sequence>
<accession>A0A098E668</accession>
<dbReference type="GeneID" id="9837786"/>
<dbReference type="KEGG" id="ota:OT_ostta14g02730"/>
<comment type="caution">
    <text evidence="2">The sequence shown here is derived from an EMBL/GenBank/DDBJ whole genome shotgun (WGS) entry which is preliminary data.</text>
</comment>
<proteinExistence type="predicted"/>
<dbReference type="EMBL" id="CAID01000014">
    <property type="protein sequence ID" value="CEG02175.1"/>
    <property type="molecule type" value="Genomic_DNA"/>
</dbReference>
<evidence type="ECO:0000313" key="2">
    <source>
        <dbReference type="EMBL" id="CEG02175.1"/>
    </source>
</evidence>
<protein>
    <submittedName>
        <fullName evidence="2">Unnamed product</fullName>
    </submittedName>
</protein>
<evidence type="ECO:0000256" key="1">
    <source>
        <dbReference type="SAM" id="MobiDB-lite"/>
    </source>
</evidence>
<dbReference type="RefSeq" id="XP_003083102.2">
    <property type="nucleotide sequence ID" value="XM_003083054.2"/>
</dbReference>
<keyword evidence="3" id="KW-1185">Reference proteome</keyword>
<feature type="region of interest" description="Disordered" evidence="1">
    <location>
        <begin position="96"/>
        <end position="138"/>
    </location>
</feature>
<reference evidence="2 3" key="2">
    <citation type="journal article" date="2014" name="BMC Genomics">
        <title>An improved genome of the model marine alga Ostreococcus tauri unfolds by assessing Illumina de novo assemblies.</title>
        <authorList>
            <person name="Blanc-Mathieu R."/>
            <person name="Verhelst B."/>
            <person name="Derelle E."/>
            <person name="Rombauts S."/>
            <person name="Bouget F.Y."/>
            <person name="Carre I."/>
            <person name="Chateau A."/>
            <person name="Eyre-Walker A."/>
            <person name="Grimsley N."/>
            <person name="Moreau H."/>
            <person name="Piegu B."/>
            <person name="Rivals E."/>
            <person name="Schackwitz W."/>
            <person name="Van de Peer Y."/>
            <person name="Piganeau G."/>
        </authorList>
    </citation>
    <scope>NUCLEOTIDE SEQUENCE [LARGE SCALE GENOMIC DNA]</scope>
    <source>
        <strain evidence="3">OTTH 0595 / CCAP 157/2 / RCC745</strain>
    </source>
</reference>
<reference evidence="3" key="1">
    <citation type="journal article" date="2006" name="Proc. Natl. Acad. Sci. U.S.A.">
        <title>Genome analysis of the smallest free-living eukaryote Ostreococcus tauri unveils many unique features.</title>
        <authorList>
            <person name="Derelle E."/>
            <person name="Ferraz C."/>
            <person name="Rombauts S."/>
            <person name="Rouze P."/>
            <person name="Worden A.Z."/>
            <person name="Robbens S."/>
            <person name="Partensky F."/>
            <person name="Degroeve S."/>
            <person name="Echeynie S."/>
            <person name="Cooke R."/>
            <person name="Saeys Y."/>
            <person name="Wuyts J."/>
            <person name="Jabbari K."/>
            <person name="Bowler C."/>
            <person name="Panaud O."/>
            <person name="Piegu B."/>
            <person name="Ball S.G."/>
            <person name="Ral J.-P."/>
            <person name="Bouget F.-Y."/>
            <person name="Piganeau G."/>
            <person name="De Baets B."/>
            <person name="Picard A."/>
            <person name="Delseny M."/>
            <person name="Demaille J."/>
            <person name="Van de Peer Y."/>
            <person name="Moreau H."/>
        </authorList>
    </citation>
    <scope>NUCLEOTIDE SEQUENCE [LARGE SCALE GENOMIC DNA]</scope>
    <source>
        <strain evidence="3">OTTH 0595 / CCAP 157/2 / RCC745</strain>
    </source>
</reference>
<feature type="region of interest" description="Disordered" evidence="1">
    <location>
        <begin position="1"/>
        <end position="82"/>
    </location>
</feature>
<feature type="compositionally biased region" description="Basic and acidic residues" evidence="1">
    <location>
        <begin position="7"/>
        <end position="46"/>
    </location>
</feature>
<evidence type="ECO:0000313" key="3">
    <source>
        <dbReference type="Proteomes" id="UP000009170"/>
    </source>
</evidence>
<feature type="compositionally biased region" description="Low complexity" evidence="1">
    <location>
        <begin position="47"/>
        <end position="57"/>
    </location>
</feature>
<dbReference type="Proteomes" id="UP000009170">
    <property type="component" value="Unassembled WGS sequence"/>
</dbReference>
<feature type="region of interest" description="Disordered" evidence="1">
    <location>
        <begin position="153"/>
        <end position="210"/>
    </location>
</feature>
<organism evidence="2 3">
    <name type="scientific">Ostreococcus tauri</name>
    <name type="common">Marine green alga</name>
    <dbReference type="NCBI Taxonomy" id="70448"/>
    <lineage>
        <taxon>Eukaryota</taxon>
        <taxon>Viridiplantae</taxon>
        <taxon>Chlorophyta</taxon>
        <taxon>Mamiellophyceae</taxon>
        <taxon>Mamiellales</taxon>
        <taxon>Bathycoccaceae</taxon>
        <taxon>Ostreococcus</taxon>
    </lineage>
</organism>